<organism evidence="1 2">
    <name type="scientific">Nocardia nova SH22a</name>
    <dbReference type="NCBI Taxonomy" id="1415166"/>
    <lineage>
        <taxon>Bacteria</taxon>
        <taxon>Bacillati</taxon>
        <taxon>Actinomycetota</taxon>
        <taxon>Actinomycetes</taxon>
        <taxon>Mycobacteriales</taxon>
        <taxon>Nocardiaceae</taxon>
        <taxon>Nocardia</taxon>
    </lineage>
</organism>
<dbReference type="Gene3D" id="3.10.180.10">
    <property type="entry name" value="2,3-Dihydroxybiphenyl 1,2-Dioxygenase, domain 1"/>
    <property type="match status" value="1"/>
</dbReference>
<dbReference type="EMBL" id="CP006850">
    <property type="protein sequence ID" value="AHH20681.1"/>
    <property type="molecule type" value="Genomic_DNA"/>
</dbReference>
<dbReference type="STRING" id="1415166.NONO_c59040"/>
<dbReference type="eggNOG" id="COG0346">
    <property type="taxonomic scope" value="Bacteria"/>
</dbReference>
<evidence type="ECO:0008006" key="3">
    <source>
        <dbReference type="Google" id="ProtNLM"/>
    </source>
</evidence>
<accession>W5TTZ8</accession>
<dbReference type="InterPro" id="IPR029068">
    <property type="entry name" value="Glyas_Bleomycin-R_OHBP_Dase"/>
</dbReference>
<evidence type="ECO:0000313" key="2">
    <source>
        <dbReference type="Proteomes" id="UP000019150"/>
    </source>
</evidence>
<protein>
    <recommendedName>
        <fullName evidence="3">VOC domain-containing protein</fullName>
    </recommendedName>
</protein>
<sequence>MTVQRIGSVYPSENLSATVALLTALVGEPTFVDGDRWAQFDVGGTRIMLAGTDRDDETPFLAVKVNDLDATLNHLRSSGFQADEPLVGPHERRATVHIDHETRWHISVYEPLP</sequence>
<reference evidence="1 2" key="1">
    <citation type="journal article" date="2014" name="Appl. Environ. Microbiol.">
        <title>Insights into the Microbial Degradation of Rubber and Gutta-Percha by Analysis of the Complete Genome of Nocardia nova SH22a.</title>
        <authorList>
            <person name="Luo Q."/>
            <person name="Hiessl S."/>
            <person name="Poehlein A."/>
            <person name="Daniel R."/>
            <person name="Steinbuchel A."/>
        </authorList>
    </citation>
    <scope>NUCLEOTIDE SEQUENCE [LARGE SCALE GENOMIC DNA]</scope>
    <source>
        <strain evidence="1">SH22a</strain>
    </source>
</reference>
<proteinExistence type="predicted"/>
<name>W5TTZ8_9NOCA</name>
<gene>
    <name evidence="1" type="ORF">NONO_c59040</name>
</gene>
<dbReference type="AlphaFoldDB" id="W5TTZ8"/>
<dbReference type="SUPFAM" id="SSF54593">
    <property type="entry name" value="Glyoxalase/Bleomycin resistance protein/Dihydroxybiphenyl dioxygenase"/>
    <property type="match status" value="1"/>
</dbReference>
<keyword evidence="2" id="KW-1185">Reference proteome</keyword>
<evidence type="ECO:0000313" key="1">
    <source>
        <dbReference type="EMBL" id="AHH20681.1"/>
    </source>
</evidence>
<dbReference type="Proteomes" id="UP000019150">
    <property type="component" value="Chromosome"/>
</dbReference>
<dbReference type="KEGG" id="nno:NONO_c59040"/>
<dbReference type="RefSeq" id="WP_025352038.1">
    <property type="nucleotide sequence ID" value="NZ_CP006850.1"/>
</dbReference>
<dbReference type="HOGENOM" id="CLU_146005_0_0_11"/>
<dbReference type="PATRIC" id="fig|1415166.3.peg.6084"/>